<reference evidence="1" key="1">
    <citation type="journal article" date="2021" name="New Phytol.">
        <title>Evolutionary innovations through gain and loss of genes in the ectomycorrhizal Boletales.</title>
        <authorList>
            <person name="Wu G."/>
            <person name="Miyauchi S."/>
            <person name="Morin E."/>
            <person name="Kuo A."/>
            <person name="Drula E."/>
            <person name="Varga T."/>
            <person name="Kohler A."/>
            <person name="Feng B."/>
            <person name="Cao Y."/>
            <person name="Lipzen A."/>
            <person name="Daum C."/>
            <person name="Hundley H."/>
            <person name="Pangilinan J."/>
            <person name="Johnson J."/>
            <person name="Barry K."/>
            <person name="LaButti K."/>
            <person name="Ng V."/>
            <person name="Ahrendt S."/>
            <person name="Min B."/>
            <person name="Choi I.G."/>
            <person name="Park H."/>
            <person name="Plett J.M."/>
            <person name="Magnuson J."/>
            <person name="Spatafora J.W."/>
            <person name="Nagy L.G."/>
            <person name="Henrissat B."/>
            <person name="Grigoriev I.V."/>
            <person name="Yang Z.L."/>
            <person name="Xu J."/>
            <person name="Martin F.M."/>
        </authorList>
    </citation>
    <scope>NUCLEOTIDE SEQUENCE</scope>
    <source>
        <strain evidence="1">ATCC 28755</strain>
    </source>
</reference>
<organism evidence="1 2">
    <name type="scientific">Hygrophoropsis aurantiaca</name>
    <dbReference type="NCBI Taxonomy" id="72124"/>
    <lineage>
        <taxon>Eukaryota</taxon>
        <taxon>Fungi</taxon>
        <taxon>Dikarya</taxon>
        <taxon>Basidiomycota</taxon>
        <taxon>Agaricomycotina</taxon>
        <taxon>Agaricomycetes</taxon>
        <taxon>Agaricomycetidae</taxon>
        <taxon>Boletales</taxon>
        <taxon>Coniophorineae</taxon>
        <taxon>Hygrophoropsidaceae</taxon>
        <taxon>Hygrophoropsis</taxon>
    </lineage>
</organism>
<keyword evidence="2" id="KW-1185">Reference proteome</keyword>
<evidence type="ECO:0000313" key="1">
    <source>
        <dbReference type="EMBL" id="KAH7905723.1"/>
    </source>
</evidence>
<proteinExistence type="predicted"/>
<gene>
    <name evidence="1" type="ORF">BJ138DRAFT_1094889</name>
</gene>
<name>A0ACB7ZY58_9AGAM</name>
<dbReference type="EMBL" id="MU268135">
    <property type="protein sequence ID" value="KAH7905723.1"/>
    <property type="molecule type" value="Genomic_DNA"/>
</dbReference>
<evidence type="ECO:0000313" key="2">
    <source>
        <dbReference type="Proteomes" id="UP000790377"/>
    </source>
</evidence>
<accession>A0ACB7ZY58</accession>
<dbReference type="Proteomes" id="UP000790377">
    <property type="component" value="Unassembled WGS sequence"/>
</dbReference>
<protein>
    <submittedName>
        <fullName evidence="1">Isochorismatase-like protein</fullName>
    </submittedName>
</protein>
<comment type="caution">
    <text evidence="1">The sequence shown here is derived from an EMBL/GenBank/DDBJ whole genome shotgun (WGS) entry which is preliminary data.</text>
</comment>
<sequence>MSPTNKILVVIDLQNEFLTPDGRYPILQHCKDALFTTLTKLVPEFRNQGHIIWVKSIYNHLGDGADEDDTAEPPSNSARGSEWKDRDVYLAGTHKGKSPCCEEGSVNAQFHPTILELVNGSDTQMTKTNYSAFNNTSLLSMLRSHSATNVYFCGLLSNTCVLATLIDAVQLPGFNIHVVSDCLGWRKEKSHLRALERMKDMGVNVADSNEILADNPVNAKLTRPELYYVNGSIPSWRVQIALSEKGVEVSQVRLKVMTHPKPTRLPAFLALNPRGKTPVFIDTDDERTTVNESLAILGYLEMYYGEKALLPPLDQRKYRARILSLIQETENLHNTYDALEDAFFNAQITDTMSNFTSNIRPALLKDLDRELVFWENYAMQSSGYIGGGDDFTLADCAFYPILGYMLRRGFEFNARWPGLGRYYSRVWARDSAKLSQPEGWFGKGNTDIFHGS</sequence>